<keyword evidence="7" id="KW-1185">Reference proteome</keyword>
<evidence type="ECO:0008006" key="8">
    <source>
        <dbReference type="Google" id="ProtNLM"/>
    </source>
</evidence>
<protein>
    <recommendedName>
        <fullName evidence="8">Prefoldin subunit 2</fullName>
    </recommendedName>
</protein>
<dbReference type="CDD" id="cd23163">
    <property type="entry name" value="Prefoldin_2"/>
    <property type="match status" value="1"/>
</dbReference>
<dbReference type="Proteomes" id="UP000256970">
    <property type="component" value="Unassembled WGS sequence"/>
</dbReference>
<evidence type="ECO:0000313" key="5">
    <source>
        <dbReference type="EMBL" id="SZX60894.1"/>
    </source>
</evidence>
<comment type="similarity">
    <text evidence="1">Belongs to the prefoldin subunit beta family.</text>
</comment>
<keyword evidence="2" id="KW-0143">Chaperone</keyword>
<evidence type="ECO:0000256" key="4">
    <source>
        <dbReference type="SAM" id="MobiDB-lite"/>
    </source>
</evidence>
<proteinExistence type="inferred from homology"/>
<reference evidence="6 7" key="1">
    <citation type="submission" date="2016-10" db="EMBL/GenBank/DDBJ databases">
        <authorList>
            <person name="Cai Z."/>
        </authorList>
    </citation>
    <scope>NUCLEOTIDE SEQUENCE [LARGE SCALE GENOMIC DNA]</scope>
</reference>
<dbReference type="AlphaFoldDB" id="A0A383W5V6"/>
<dbReference type="SUPFAM" id="SSF46579">
    <property type="entry name" value="Prefoldin"/>
    <property type="match status" value="1"/>
</dbReference>
<evidence type="ECO:0000256" key="3">
    <source>
        <dbReference type="SAM" id="Coils"/>
    </source>
</evidence>
<name>A0A383W5V6_TETOB</name>
<dbReference type="GO" id="GO:0009409">
    <property type="term" value="P:response to cold"/>
    <property type="evidence" value="ECO:0007669"/>
    <property type="project" value="UniProtKB-ARBA"/>
</dbReference>
<organism evidence="6 7">
    <name type="scientific">Tetradesmus obliquus</name>
    <name type="common">Green alga</name>
    <name type="synonym">Acutodesmus obliquus</name>
    <dbReference type="NCBI Taxonomy" id="3088"/>
    <lineage>
        <taxon>Eukaryota</taxon>
        <taxon>Viridiplantae</taxon>
        <taxon>Chlorophyta</taxon>
        <taxon>core chlorophytes</taxon>
        <taxon>Chlorophyceae</taxon>
        <taxon>CS clade</taxon>
        <taxon>Sphaeropleales</taxon>
        <taxon>Scenedesmaceae</taxon>
        <taxon>Tetradesmus</taxon>
    </lineage>
</organism>
<accession>A0A383W5V6</accession>
<dbReference type="FunFam" id="1.10.287.370:FF:000002">
    <property type="entry name" value="Prefoldin subunit 2"/>
    <property type="match status" value="1"/>
</dbReference>
<dbReference type="Gene3D" id="1.10.287.370">
    <property type="match status" value="1"/>
</dbReference>
<gene>
    <name evidence="6" type="ORF">BQ4739_LOCUS13147</name>
    <name evidence="5" type="ORF">BQ4739_LOCUS1435</name>
</gene>
<dbReference type="STRING" id="3088.A0A383W5V6"/>
<feature type="coiled-coil region" evidence="3">
    <location>
        <begin position="80"/>
        <end position="107"/>
    </location>
</feature>
<dbReference type="EMBL" id="FNXT01000113">
    <property type="protein sequence ID" value="SZX60894.1"/>
    <property type="molecule type" value="Genomic_DNA"/>
</dbReference>
<evidence type="ECO:0000313" key="7">
    <source>
        <dbReference type="Proteomes" id="UP000256970"/>
    </source>
</evidence>
<dbReference type="PANTHER" id="PTHR13303">
    <property type="entry name" value="PREFOLDIN SUBUNIT 2"/>
    <property type="match status" value="1"/>
</dbReference>
<dbReference type="InterPro" id="IPR002777">
    <property type="entry name" value="PFD_beta-like"/>
</dbReference>
<evidence type="ECO:0000256" key="1">
    <source>
        <dbReference type="ARBA" id="ARBA00008045"/>
    </source>
</evidence>
<dbReference type="GO" id="GO:0016272">
    <property type="term" value="C:prefoldin complex"/>
    <property type="evidence" value="ECO:0007669"/>
    <property type="project" value="InterPro"/>
</dbReference>
<dbReference type="EMBL" id="FNXT01001182">
    <property type="protein sequence ID" value="SZX73025.1"/>
    <property type="molecule type" value="Genomic_DNA"/>
</dbReference>
<dbReference type="InterPro" id="IPR009053">
    <property type="entry name" value="Prefoldin"/>
</dbReference>
<keyword evidence="3" id="KW-0175">Coiled coil</keyword>
<dbReference type="GO" id="GO:0051082">
    <property type="term" value="F:unfolded protein binding"/>
    <property type="evidence" value="ECO:0007669"/>
    <property type="project" value="InterPro"/>
</dbReference>
<dbReference type="GO" id="GO:0006457">
    <property type="term" value="P:protein folding"/>
    <property type="evidence" value="ECO:0007669"/>
    <property type="project" value="InterPro"/>
</dbReference>
<dbReference type="InterPro" id="IPR027235">
    <property type="entry name" value="PFD2"/>
</dbReference>
<feature type="region of interest" description="Disordered" evidence="4">
    <location>
        <begin position="114"/>
        <end position="141"/>
    </location>
</feature>
<evidence type="ECO:0000256" key="2">
    <source>
        <dbReference type="ARBA" id="ARBA00023186"/>
    </source>
</evidence>
<evidence type="ECO:0000313" key="6">
    <source>
        <dbReference type="EMBL" id="SZX73025.1"/>
    </source>
</evidence>
<dbReference type="Pfam" id="PF01920">
    <property type="entry name" value="Prefoldin_2"/>
    <property type="match status" value="1"/>
</dbReference>
<sequence>MAEPVLRSEQEVLARFHELRQGVSTLFAKLNDIETEAAEHDLVLKQLEPMDKGRRCYRMIGDVLVERTVAETLPAVQRNREGLGNVMKQLQAQLEAQQKALAAFQQQYKIRVGQPGEAGSSEGGKPAAASKDGKGGAGVLC</sequence>